<dbReference type="Proteomes" id="UP001185012">
    <property type="component" value="Unassembled WGS sequence"/>
</dbReference>
<evidence type="ECO:0000313" key="5">
    <source>
        <dbReference type="Proteomes" id="UP001185012"/>
    </source>
</evidence>
<dbReference type="InterPro" id="IPR011990">
    <property type="entry name" value="TPR-like_helical_dom_sf"/>
</dbReference>
<dbReference type="PROSITE" id="PS50005">
    <property type="entry name" value="TPR"/>
    <property type="match status" value="2"/>
</dbReference>
<dbReference type="PANTHER" id="PTHR45586:SF1">
    <property type="entry name" value="LIPOPOLYSACCHARIDE ASSEMBLY PROTEIN B"/>
    <property type="match status" value="1"/>
</dbReference>
<dbReference type="Pfam" id="PF14559">
    <property type="entry name" value="TPR_19"/>
    <property type="match status" value="1"/>
</dbReference>
<dbReference type="EMBL" id="JAVDQG010000001">
    <property type="protein sequence ID" value="MDR6224448.1"/>
    <property type="molecule type" value="Genomic_DNA"/>
</dbReference>
<dbReference type="RefSeq" id="WP_309861801.1">
    <property type="nucleotide sequence ID" value="NZ_JAVDQG010000001.1"/>
</dbReference>
<name>A0ABU1IJ74_9BACL</name>
<dbReference type="Pfam" id="PF13431">
    <property type="entry name" value="TPR_17"/>
    <property type="match status" value="1"/>
</dbReference>
<keyword evidence="1" id="KW-0677">Repeat</keyword>
<evidence type="ECO:0000256" key="1">
    <source>
        <dbReference type="ARBA" id="ARBA00022737"/>
    </source>
</evidence>
<protein>
    <submittedName>
        <fullName evidence="4">Tetratricopeptide (TPR) repeat protein</fullName>
    </submittedName>
</protein>
<organism evidence="4 5">
    <name type="scientific">Desmospora profundinema</name>
    <dbReference type="NCBI Taxonomy" id="1571184"/>
    <lineage>
        <taxon>Bacteria</taxon>
        <taxon>Bacillati</taxon>
        <taxon>Bacillota</taxon>
        <taxon>Bacilli</taxon>
        <taxon>Bacillales</taxon>
        <taxon>Thermoactinomycetaceae</taxon>
        <taxon>Desmospora</taxon>
    </lineage>
</organism>
<keyword evidence="5" id="KW-1185">Reference proteome</keyword>
<dbReference type="PROSITE" id="PS50293">
    <property type="entry name" value="TPR_REGION"/>
    <property type="match status" value="1"/>
</dbReference>
<dbReference type="Pfam" id="PF13174">
    <property type="entry name" value="TPR_6"/>
    <property type="match status" value="2"/>
</dbReference>
<gene>
    <name evidence="4" type="ORF">JOE21_000436</name>
</gene>
<sequence length="468" mass="54630">MLQEWLKHYSARIAFIQSEYPTAQPPERSRMRQEVQGIRNGMGELLEGWIALEEAMAALLQTHPDLDGNEQEEVGEEFWLDGQVVRAFRQGQGYYQLKMFQEARPFFDQVVESEPEFLLGRVYLALSQFQSGQWSEAQRHFQLVAETAEHARFQAFAHHMLGCVHIKRGGDEQAIRHFEKALAIDPDHGDSWFNLGACYYRLQEYHEAVPRFFHALRTGERDWEAMYYLACCYERAGRWESAAYWRMAAFEEIKRPEMMEEIARDFEASGDGEGAVRWYRKLLQQDPKRVAGYHGISWHLWQHGQLGEALAMLKKALTLAPRNPDLLFTFVWFQLQEGEEGEMDGIRRVMNQLPAPLADEPLWLILRSRLHARANEWNEAKELAHQVIQQAHTDPFTCSLGHYQMGRILLQQKNPSEARNHFRDAAVMAPDWREPLFFEGLCHWMEGNPDATRRCWESLPLAEQPHSL</sequence>
<comment type="caution">
    <text evidence="4">The sequence shown here is derived from an EMBL/GenBank/DDBJ whole genome shotgun (WGS) entry which is preliminary data.</text>
</comment>
<dbReference type="SUPFAM" id="SSF81901">
    <property type="entry name" value="HCP-like"/>
    <property type="match status" value="2"/>
</dbReference>
<evidence type="ECO:0000313" key="4">
    <source>
        <dbReference type="EMBL" id="MDR6224448.1"/>
    </source>
</evidence>
<dbReference type="SMART" id="SM00028">
    <property type="entry name" value="TPR"/>
    <property type="match status" value="8"/>
</dbReference>
<dbReference type="PANTHER" id="PTHR45586">
    <property type="entry name" value="TPR REPEAT-CONTAINING PROTEIN PA4667"/>
    <property type="match status" value="1"/>
</dbReference>
<dbReference type="Gene3D" id="1.25.40.10">
    <property type="entry name" value="Tetratricopeptide repeat domain"/>
    <property type="match status" value="2"/>
</dbReference>
<dbReference type="InterPro" id="IPR051012">
    <property type="entry name" value="CellSynth/LPSAsmb/PSIAsmb"/>
</dbReference>
<feature type="repeat" description="TPR" evidence="3">
    <location>
        <begin position="155"/>
        <end position="188"/>
    </location>
</feature>
<keyword evidence="2 3" id="KW-0802">TPR repeat</keyword>
<reference evidence="4 5" key="1">
    <citation type="submission" date="2023-07" db="EMBL/GenBank/DDBJ databases">
        <title>Genomic Encyclopedia of Type Strains, Phase IV (KMG-IV): sequencing the most valuable type-strain genomes for metagenomic binning, comparative biology and taxonomic classification.</title>
        <authorList>
            <person name="Goeker M."/>
        </authorList>
    </citation>
    <scope>NUCLEOTIDE SEQUENCE [LARGE SCALE GENOMIC DNA]</scope>
    <source>
        <strain evidence="4 5">DSM 45903</strain>
    </source>
</reference>
<proteinExistence type="predicted"/>
<dbReference type="InterPro" id="IPR019734">
    <property type="entry name" value="TPR_rpt"/>
</dbReference>
<evidence type="ECO:0000256" key="2">
    <source>
        <dbReference type="ARBA" id="ARBA00022803"/>
    </source>
</evidence>
<evidence type="ECO:0000256" key="3">
    <source>
        <dbReference type="PROSITE-ProRule" id="PRU00339"/>
    </source>
</evidence>
<accession>A0ABU1IJ74</accession>
<feature type="repeat" description="TPR" evidence="3">
    <location>
        <begin position="189"/>
        <end position="222"/>
    </location>
</feature>